<dbReference type="Pfam" id="PF20703">
    <property type="entry name" value="nSTAND1"/>
    <property type="match status" value="1"/>
</dbReference>
<dbReference type="SUPFAM" id="SSF52540">
    <property type="entry name" value="P-loop containing nucleoside triphosphate hydrolases"/>
    <property type="match status" value="1"/>
</dbReference>
<sequence length="629" mass="70259">MTLPDSFCPYVGLQPYTEEERDFFFGRERDQRVIASNLYASAMTVLYGASGVGKSSVLMAGVVPLLRAKPRTAVVVFRDWQRPDFLTALKGECLKSVALATGKTVKTNVDIPLDELLFSAGNESGVTILILLDQFEEYFLYHPESDASNPFDGEFARAVNRDDIDANFLLALREDGLSRLDRFRARIPNLMGNLLRLRHLDAAAAEDAIRKPLAAYNDRQDKPESAMTIEDELVSTIIDQVRSGSVSLAPAAGAGQPQDAEDDTRIETPFLQLVLTRLWEEELGANSRTLRLATLQRLGGAQEIVRTHLDAVMAKLEPREQTLCAGFFDRLVTPSGTKVACRLDDLGKWAGDLADQVIPVVTLLSESRILRTIAPPAGQAATPPSYEIFHDVLAPAVLDWRRRFVEQQAVEEIRREEQKKHDQERAERKRELELQQSKVKSRQMRIVATAALCVMALLAGLTFYAFQQRTEAGRSRDMAVSSQRLAEHRLHRIKDSIALIKAALSDEPFRNLDRLSASTPELFNRKIKFKVTYKSLGFKNPDGRDVYNFKLFPDPASIPGGKKSISSITYRMAHPTFTVQLVATGPDDNFTVAYDGWGTINVIALIEYSDPEEAPTLAIIDMRKVMMPE</sequence>
<evidence type="ECO:0000259" key="3">
    <source>
        <dbReference type="Pfam" id="PF20703"/>
    </source>
</evidence>
<gene>
    <name evidence="4" type="ORF">GHYDROH2_02870</name>
</gene>
<comment type="caution">
    <text evidence="4">The sequence shown here is derived from an EMBL/GenBank/DDBJ whole genome shotgun (WGS) entry which is preliminary data.</text>
</comment>
<feature type="transmembrane region" description="Helical" evidence="2">
    <location>
        <begin position="446"/>
        <end position="466"/>
    </location>
</feature>
<keyword evidence="2" id="KW-0812">Transmembrane</keyword>
<evidence type="ECO:0000256" key="1">
    <source>
        <dbReference type="SAM" id="MobiDB-lite"/>
    </source>
</evidence>
<dbReference type="EMBL" id="BSDS01000001">
    <property type="protein sequence ID" value="GLI36786.1"/>
    <property type="molecule type" value="Genomic_DNA"/>
</dbReference>
<keyword evidence="2" id="KW-0472">Membrane</keyword>
<feature type="region of interest" description="Disordered" evidence="1">
    <location>
        <begin position="414"/>
        <end position="434"/>
    </location>
</feature>
<dbReference type="Gene3D" id="3.40.50.300">
    <property type="entry name" value="P-loop containing nucleotide triphosphate hydrolases"/>
    <property type="match status" value="1"/>
</dbReference>
<keyword evidence="2" id="KW-1133">Transmembrane helix</keyword>
<evidence type="ECO:0000313" key="5">
    <source>
        <dbReference type="Proteomes" id="UP001144352"/>
    </source>
</evidence>
<dbReference type="InterPro" id="IPR027417">
    <property type="entry name" value="P-loop_NTPase"/>
</dbReference>
<name>A0A9W6FXM9_9BACT</name>
<dbReference type="InterPro" id="IPR049052">
    <property type="entry name" value="nSTAND1"/>
</dbReference>
<organism evidence="4 5">
    <name type="scientific">Geobacter hydrogenophilus</name>
    <dbReference type="NCBI Taxonomy" id="40983"/>
    <lineage>
        <taxon>Bacteria</taxon>
        <taxon>Pseudomonadati</taxon>
        <taxon>Thermodesulfobacteriota</taxon>
        <taxon>Desulfuromonadia</taxon>
        <taxon>Geobacterales</taxon>
        <taxon>Geobacteraceae</taxon>
        <taxon>Geobacter</taxon>
    </lineage>
</organism>
<evidence type="ECO:0000313" key="4">
    <source>
        <dbReference type="EMBL" id="GLI36786.1"/>
    </source>
</evidence>
<dbReference type="Proteomes" id="UP001144352">
    <property type="component" value="Unassembled WGS sequence"/>
</dbReference>
<keyword evidence="5" id="KW-1185">Reference proteome</keyword>
<evidence type="ECO:0000256" key="2">
    <source>
        <dbReference type="SAM" id="Phobius"/>
    </source>
</evidence>
<feature type="compositionally biased region" description="Basic and acidic residues" evidence="1">
    <location>
        <begin position="414"/>
        <end position="433"/>
    </location>
</feature>
<accession>A0A9W6FXM9</accession>
<feature type="domain" description="Novel STAND NTPase 1" evidence="3">
    <location>
        <begin position="9"/>
        <end position="396"/>
    </location>
</feature>
<proteinExistence type="predicted"/>
<reference evidence="4" key="1">
    <citation type="submission" date="2022-12" db="EMBL/GenBank/DDBJ databases">
        <title>Reference genome sequencing for broad-spectrum identification of bacterial and archaeal isolates by mass spectrometry.</title>
        <authorList>
            <person name="Sekiguchi Y."/>
            <person name="Tourlousse D.M."/>
        </authorList>
    </citation>
    <scope>NUCLEOTIDE SEQUENCE</scope>
    <source>
        <strain evidence="4">H2</strain>
    </source>
</reference>
<dbReference type="AlphaFoldDB" id="A0A9W6FXM9"/>
<protein>
    <recommendedName>
        <fullName evidence="3">Novel STAND NTPase 1 domain-containing protein</fullName>
    </recommendedName>
</protein>
<dbReference type="RefSeq" id="WP_214186987.1">
    <property type="nucleotide sequence ID" value="NZ_BSDS01000001.1"/>
</dbReference>